<dbReference type="GO" id="GO:0008270">
    <property type="term" value="F:zinc ion binding"/>
    <property type="evidence" value="ECO:0007669"/>
    <property type="project" value="UniProtKB-KW"/>
</dbReference>
<evidence type="ECO:0008006" key="8">
    <source>
        <dbReference type="Google" id="ProtNLM"/>
    </source>
</evidence>
<dbReference type="PANTHER" id="PTHR46481">
    <property type="entry name" value="ZINC FINGER BED DOMAIN-CONTAINING PROTEIN 4"/>
    <property type="match status" value="1"/>
</dbReference>
<keyword evidence="4" id="KW-0862">Zinc</keyword>
<evidence type="ECO:0000256" key="3">
    <source>
        <dbReference type="ARBA" id="ARBA00022771"/>
    </source>
</evidence>
<comment type="subcellular location">
    <subcellularLocation>
        <location evidence="1">Nucleus</location>
    </subcellularLocation>
</comment>
<dbReference type="GO" id="GO:0005634">
    <property type="term" value="C:nucleus"/>
    <property type="evidence" value="ECO:0007669"/>
    <property type="project" value="UniProtKB-SubCell"/>
</dbReference>
<gene>
    <name evidence="6" type="ORF">JBS370_LOCUS38734</name>
</gene>
<evidence type="ECO:0000313" key="7">
    <source>
        <dbReference type="Proteomes" id="UP000663836"/>
    </source>
</evidence>
<dbReference type="PANTHER" id="PTHR46481:SF10">
    <property type="entry name" value="ZINC FINGER BED DOMAIN-CONTAINING PROTEIN 39"/>
    <property type="match status" value="1"/>
</dbReference>
<dbReference type="InterPro" id="IPR052035">
    <property type="entry name" value="ZnF_BED_domain_contain"/>
</dbReference>
<evidence type="ECO:0000313" key="6">
    <source>
        <dbReference type="EMBL" id="CAF4251398.1"/>
    </source>
</evidence>
<sequence>MNKHLKKRDEAQITSAIAKHLIIKCNLPPNLVENNAFRDFIKECNVKWIPVSAKHLKHDTIAPLKEKVITIIHDTLNAVDHLTLTVDGWTDRRCSSFLGVTCHFINFKMEPESCLIDFVRLKSHSGEHIHHTTESILDHFQIKEKVYKVVTDNAASMIKAYKFGLTVDDEFNDNSSEIQLLSKTNEMLNDSYDNLSKF</sequence>
<evidence type="ECO:0000256" key="5">
    <source>
        <dbReference type="ARBA" id="ARBA00023242"/>
    </source>
</evidence>
<evidence type="ECO:0000256" key="4">
    <source>
        <dbReference type="ARBA" id="ARBA00022833"/>
    </source>
</evidence>
<proteinExistence type="predicted"/>
<comment type="caution">
    <text evidence="6">The sequence shown here is derived from an EMBL/GenBank/DDBJ whole genome shotgun (WGS) entry which is preliminary data.</text>
</comment>
<evidence type="ECO:0000256" key="2">
    <source>
        <dbReference type="ARBA" id="ARBA00022723"/>
    </source>
</evidence>
<reference evidence="6" key="1">
    <citation type="submission" date="2021-02" db="EMBL/GenBank/DDBJ databases">
        <authorList>
            <person name="Nowell W R."/>
        </authorList>
    </citation>
    <scope>NUCLEOTIDE SEQUENCE</scope>
</reference>
<dbReference type="Proteomes" id="UP000663836">
    <property type="component" value="Unassembled WGS sequence"/>
</dbReference>
<evidence type="ECO:0000256" key="1">
    <source>
        <dbReference type="ARBA" id="ARBA00004123"/>
    </source>
</evidence>
<dbReference type="AlphaFoldDB" id="A0A820EUK4"/>
<keyword evidence="5" id="KW-0539">Nucleus</keyword>
<protein>
    <recommendedName>
        <fullName evidence="8">Transposase</fullName>
    </recommendedName>
</protein>
<name>A0A820EUK4_9BILA</name>
<keyword evidence="2" id="KW-0479">Metal-binding</keyword>
<dbReference type="EMBL" id="CAJOBD010022514">
    <property type="protein sequence ID" value="CAF4251398.1"/>
    <property type="molecule type" value="Genomic_DNA"/>
</dbReference>
<dbReference type="SUPFAM" id="SSF53098">
    <property type="entry name" value="Ribonuclease H-like"/>
    <property type="match status" value="1"/>
</dbReference>
<keyword evidence="3" id="KW-0863">Zinc-finger</keyword>
<organism evidence="6 7">
    <name type="scientific">Rotaria sordida</name>
    <dbReference type="NCBI Taxonomy" id="392033"/>
    <lineage>
        <taxon>Eukaryota</taxon>
        <taxon>Metazoa</taxon>
        <taxon>Spiralia</taxon>
        <taxon>Gnathifera</taxon>
        <taxon>Rotifera</taxon>
        <taxon>Eurotatoria</taxon>
        <taxon>Bdelloidea</taxon>
        <taxon>Philodinida</taxon>
        <taxon>Philodinidae</taxon>
        <taxon>Rotaria</taxon>
    </lineage>
</organism>
<dbReference type="InterPro" id="IPR012337">
    <property type="entry name" value="RNaseH-like_sf"/>
</dbReference>
<accession>A0A820EUK4</accession>